<gene>
    <name evidence="1" type="ORF">FOF46_17210</name>
</gene>
<protein>
    <submittedName>
        <fullName evidence="1">Antirestriction protein</fullName>
    </submittedName>
</protein>
<evidence type="ECO:0000313" key="2">
    <source>
        <dbReference type="Proteomes" id="UP000318833"/>
    </source>
</evidence>
<reference evidence="1 2" key="1">
    <citation type="submission" date="2019-07" db="EMBL/GenBank/DDBJ databases">
        <title>The draft genome sequence of Aquimarina algiphila M91.</title>
        <authorList>
            <person name="Meng X."/>
        </authorList>
    </citation>
    <scope>NUCLEOTIDE SEQUENCE [LARGE SCALE GENOMIC DNA]</scope>
    <source>
        <strain evidence="1 2">M91</strain>
    </source>
</reference>
<sequence length="397" mass="45732">MKKPLISLKNYEKMMNKVQVKTLPEALQKGHWFFIEAKSFYYSEPTIRETIDMYLEHLNAYLSREEPLQDEISVLEIEFIKRFLDMHRTVQTKEKLKTYIFDLHTAISKKQITRNSPVANEILLIQKKLIHLHNDQLFQSLIKIVINRKWLRRLRKIIKTNLSGVPNDLGLGSIDNPITIASKRASGLFSPMNMQSHLDNTKTFNLNGDLGVLLGDIERFELAITIEGDQGGGKTRFTYQLADAFADIGHEVAIFSLEIGSKSDLITRMKEEYLQPKNQNHIFITDQLPDGYKTISNATKDFDVIIIDSWNKTGLPSQDFDRLRKQHPNTIFIVIFQRTTQKTIRGGTAPLFDAGINIEIIKADDTFKNNYAITTKNRYGITGVKYNIFTKNIIEVF</sequence>
<dbReference type="AlphaFoldDB" id="A0A554VHK9"/>
<dbReference type="Proteomes" id="UP000318833">
    <property type="component" value="Unassembled WGS sequence"/>
</dbReference>
<comment type="caution">
    <text evidence="1">The sequence shown here is derived from an EMBL/GenBank/DDBJ whole genome shotgun (WGS) entry which is preliminary data.</text>
</comment>
<dbReference type="EMBL" id="VLNR01000038">
    <property type="protein sequence ID" value="TSE06962.1"/>
    <property type="molecule type" value="Genomic_DNA"/>
</dbReference>
<name>A0A554VHK9_9FLAO</name>
<proteinExistence type="predicted"/>
<dbReference type="Gene3D" id="3.40.50.300">
    <property type="entry name" value="P-loop containing nucleotide triphosphate hydrolases"/>
    <property type="match status" value="1"/>
</dbReference>
<evidence type="ECO:0000313" key="1">
    <source>
        <dbReference type="EMBL" id="TSE06962.1"/>
    </source>
</evidence>
<accession>A0A554VHK9</accession>
<keyword evidence="2" id="KW-1185">Reference proteome</keyword>
<dbReference type="OrthoDB" id="9792687at2"/>
<organism evidence="1 2">
    <name type="scientific">Aquimarina algiphila</name>
    <dbReference type="NCBI Taxonomy" id="2047982"/>
    <lineage>
        <taxon>Bacteria</taxon>
        <taxon>Pseudomonadati</taxon>
        <taxon>Bacteroidota</taxon>
        <taxon>Flavobacteriia</taxon>
        <taxon>Flavobacteriales</taxon>
        <taxon>Flavobacteriaceae</taxon>
        <taxon>Aquimarina</taxon>
    </lineage>
</organism>
<dbReference type="SUPFAM" id="SSF52540">
    <property type="entry name" value="P-loop containing nucleoside triphosphate hydrolases"/>
    <property type="match status" value="1"/>
</dbReference>
<dbReference type="InterPro" id="IPR027417">
    <property type="entry name" value="P-loop_NTPase"/>
</dbReference>